<sequence>MTGVRRSALILCCITLFAAGLHAETLLQLNGETSYIQAYNYVQDSTAAGTFSLSLWVWPERRSHEMEAIVSLADSSLKSSMTIGWSEGRFYYTDDIKVEPIVSNSTFDRKTWHSIVLTLEPVDKSVVVSDGSFAHRRGVLYVDYQPALEFDTRLPNLSKAQVTVGCEYKREDRRRFFTGVVDELRLYNKTLSQSEATSIPFIKPSTSDEYASNFLTLYSAFKDITKSDITDQVVTTSDVVGGYKVKVHYCDKVEVAIMPYDAIALSSYTKENIFKNNIDHDGSASVMEGGLSGATITVTGVNFANTFYTKAFVDGDHLTGQEIEVKYVDTSTLILYVPSVEMTGDDTLTIFGETVNVRNSEITVSNGGSNSASFMYTFFSVLGEDLSTGLVAYYDFKNTLANTADLDDSSMTASTPSDYGEGGPFYAADKNGYPTQALKFVRGERVEVSPFFGEKNYWTFCSWLYAEDTARTLYYERNGHRVSNLIQLDEDGTLYLDGEVGASIIFNTWQFVCVVKDNMMVHFYTGGELKASASSVSNSNTMTKGLIGTNFTGIIDDVWAFDTAVDAYTIQSMYSSEDYAVELDGDNTYFTITNLDDQFHSEKWRGSNTFSVEVYAKVYSTDGYVPLWYEPSEFESTVTQSLTSEQFDGNYLVLQDGKIVFFNLVDSGTSGTGSYIQTSTASAVITANTWFLVTATFSGTEVSIYLDGVAQSVEGNKMSSAADSHALGATYSLESSPQGIIVGCGEQYTVYSGCMDGLIGEVRLWSKALTSSEVSTGYTCPLVNGQSGLYALFRMDEGTGSVLSGGSDALRMTFSSTDKLPYWVASNYTQATDTTSLPTSPVTGPAAVSGVVDEANIFSFQAKDSCERLRKYETQAMQVVLAGPLDRHQYTTTGTITANGDGTYTGTYTHMACGFWSMRVETTEVPVDATASSTYDGTYSQYMAKNSPLKVYLNAGPTSAAASYAFDAPDLLDNNDLATAYYGAPAAFTVQATDQYGCKKTKGGDMFEVFLTGRYNTEGVSTDNGDGTYTLTYVPMTSGPIQLNVNLGGMPVGTEGPVDPKDSCGLSLGTDYAGSPWMIDVMQGSGALVFDGSNYVAVPDDDQLDIPGFDYTLEAWVWPIDPFDAGRIISKESPYVGHGYWLAIQDMKVETGLYVGGDAYREIRSEVEVAPNTWSHIAATYDGNTLILYINGEMVQSKKWDTKMDFKENSQKVIIGKGFTGAVDEVRITAETKSQVMIAMMMKCPVANNTVALYLMLNDGAGEVAYDYSSYGSHGALKGNPLPDWFEHNAPYAVNEIDFEGSEMSGSGLTEATVGVTASVTMNLVDMCGLPYSVISSVEQTVQFQKFTLYNDAHDNLSYPLINYENTGEQKTYFDPDIFGLGEILLTYTPEVCGDTYVGIEVDGMSPAASPYPVKVYSLAETHSSTSFISGMAGAVAGLETSFMITAGDRYGCKRTTGGDQFEVLLTRTSAYGGGSMSGAETVSAKLSPVDNSDGTYTVYYTAPIGGEYVIDVGFDNEDGSGILPVMHSPHEFITTPAPWRQYLLDGVSPAPRYEPTTVVYDDELYVFNGWGSDKTAVTDVWKYDLSSANTWSYRMPITITNLKSSHEVKIVVDTEALVGGGKMKSDCTDVRFVAEGDVEVGYWLDGTPGCGGKQTGFWIIAPSFPTTSLIMYYGNAQATSTALPAKKIFASYDDFEDGDPFENGWEMMETCSFPHGDEASFSVKEWSSSTGSMSLEVDTIDKAGGSIMKRVEPLTTYILKADFYDSDSETSSHWISPNFDDCTELYNDKISATSSGLGLGVYTCSTTDFYSMLYPWGNTHVGRTAGWHSLEFVCDGENTYLYVDATEVPDTKKVASTINKIFIRGGGPPRAGEDEFASLAAWDNVYVAHYDPEVVVEMTGDEEAVIWKGKDWSLVKTKGASPPARSTDAAVLFEDKLYMLGGYGSMTADSLVWYYDFPKAKFGSMKPWGSANLPARQGHSMSLYEDTIYVFGGRSETKLVYSDLWAYSITDNAWKMIAEDTVDGPSGRFGHTAAVYKDMLYVFGGYAAGGASGETWSYSMTEGTWADMTPVVSPPPRFSHTLAIQGDSMFIYGGSTGDEVLEDTWRYDFDYNAWIMVEAASSMGNSSQRSDLGVAVSNNTMYVFGGYDKKSCLSDFWSMAVY</sequence>
<dbReference type="InterPro" id="IPR006652">
    <property type="entry name" value="Kelch_1"/>
</dbReference>
<dbReference type="Gene3D" id="2.60.40.10">
    <property type="entry name" value="Immunoglobulins"/>
    <property type="match status" value="4"/>
</dbReference>
<keyword evidence="1" id="KW-0880">Kelch repeat</keyword>
<keyword evidence="7" id="KW-1185">Reference proteome</keyword>
<reference evidence="6 7" key="1">
    <citation type="journal article" date="2015" name="Genome Biol. Evol.">
        <title>Comparative Genomics of a Bacterivorous Green Alga Reveals Evolutionary Causalities and Consequences of Phago-Mixotrophic Mode of Nutrition.</title>
        <authorList>
            <person name="Burns J.A."/>
            <person name="Paasch A."/>
            <person name="Narechania A."/>
            <person name="Kim E."/>
        </authorList>
    </citation>
    <scope>NUCLEOTIDE SEQUENCE [LARGE SCALE GENOMIC DNA]</scope>
    <source>
        <strain evidence="6 7">PLY_AMNH</strain>
    </source>
</reference>
<dbReference type="InterPro" id="IPR001298">
    <property type="entry name" value="Filamin/ABP280_rpt"/>
</dbReference>
<keyword evidence="4" id="KW-0732">Signal</keyword>
<dbReference type="Proteomes" id="UP001190700">
    <property type="component" value="Unassembled WGS sequence"/>
</dbReference>
<dbReference type="InterPro" id="IPR013783">
    <property type="entry name" value="Ig-like_fold"/>
</dbReference>
<dbReference type="Pfam" id="PF00630">
    <property type="entry name" value="Filamin"/>
    <property type="match status" value="2"/>
</dbReference>
<dbReference type="Pfam" id="PF01344">
    <property type="entry name" value="Kelch_1"/>
    <property type="match status" value="2"/>
</dbReference>
<dbReference type="Pfam" id="PF24681">
    <property type="entry name" value="Kelch_KLHDC2_KLHL20_DRC7"/>
    <property type="match status" value="1"/>
</dbReference>
<evidence type="ECO:0000313" key="7">
    <source>
        <dbReference type="Proteomes" id="UP001190700"/>
    </source>
</evidence>
<dbReference type="Gene3D" id="2.60.120.200">
    <property type="match status" value="4"/>
</dbReference>
<dbReference type="Pfam" id="PF13385">
    <property type="entry name" value="Laminin_G_3"/>
    <property type="match status" value="3"/>
</dbReference>
<gene>
    <name evidence="6" type="ORF">CYMTET_42004</name>
</gene>
<protein>
    <recommendedName>
        <fullName evidence="5">DUF2341 domain-containing protein</fullName>
    </recommendedName>
</protein>
<dbReference type="InterPro" id="IPR017868">
    <property type="entry name" value="Filamin/ABP280_repeat-like"/>
</dbReference>
<dbReference type="InterPro" id="IPR013320">
    <property type="entry name" value="ConA-like_dom_sf"/>
</dbReference>
<evidence type="ECO:0000256" key="4">
    <source>
        <dbReference type="SAM" id="SignalP"/>
    </source>
</evidence>
<evidence type="ECO:0000256" key="2">
    <source>
        <dbReference type="ARBA" id="ARBA00022737"/>
    </source>
</evidence>
<evidence type="ECO:0000313" key="6">
    <source>
        <dbReference type="EMBL" id="KAK3248533.1"/>
    </source>
</evidence>
<proteinExistence type="predicted"/>
<dbReference type="InterPro" id="IPR015915">
    <property type="entry name" value="Kelch-typ_b-propeller"/>
</dbReference>
<evidence type="ECO:0000256" key="1">
    <source>
        <dbReference type="ARBA" id="ARBA00022441"/>
    </source>
</evidence>
<organism evidence="6 7">
    <name type="scientific">Cymbomonas tetramitiformis</name>
    <dbReference type="NCBI Taxonomy" id="36881"/>
    <lineage>
        <taxon>Eukaryota</taxon>
        <taxon>Viridiplantae</taxon>
        <taxon>Chlorophyta</taxon>
        <taxon>Pyramimonadophyceae</taxon>
        <taxon>Pyramimonadales</taxon>
        <taxon>Pyramimonadaceae</taxon>
        <taxon>Cymbomonas</taxon>
    </lineage>
</organism>
<evidence type="ECO:0000256" key="3">
    <source>
        <dbReference type="PROSITE-ProRule" id="PRU00087"/>
    </source>
</evidence>
<dbReference type="PANTHER" id="PTHR46093:SF18">
    <property type="entry name" value="FIBRONECTIN TYPE-III DOMAIN-CONTAINING PROTEIN"/>
    <property type="match status" value="1"/>
</dbReference>
<dbReference type="SUPFAM" id="SSF49899">
    <property type="entry name" value="Concanavalin A-like lectins/glucanases"/>
    <property type="match status" value="4"/>
</dbReference>
<dbReference type="PROSITE" id="PS50194">
    <property type="entry name" value="FILAMIN_REPEAT"/>
    <property type="match status" value="2"/>
</dbReference>
<dbReference type="EMBL" id="LGRX02027995">
    <property type="protein sequence ID" value="KAK3248533.1"/>
    <property type="molecule type" value="Genomic_DNA"/>
</dbReference>
<evidence type="ECO:0000259" key="5">
    <source>
        <dbReference type="Pfam" id="PF10102"/>
    </source>
</evidence>
<feature type="signal peptide" evidence="4">
    <location>
        <begin position="1"/>
        <end position="23"/>
    </location>
</feature>
<dbReference type="PANTHER" id="PTHR46093">
    <property type="entry name" value="ACYL-COA-BINDING DOMAIN-CONTAINING PROTEIN 5"/>
    <property type="match status" value="1"/>
</dbReference>
<dbReference type="SUPFAM" id="SSF117281">
    <property type="entry name" value="Kelch motif"/>
    <property type="match status" value="2"/>
</dbReference>
<feature type="chain" id="PRO_5042157882" description="DUF2341 domain-containing protein" evidence="4">
    <location>
        <begin position="24"/>
        <end position="2163"/>
    </location>
</feature>
<feature type="domain" description="DUF2341" evidence="5">
    <location>
        <begin position="1627"/>
        <end position="1707"/>
    </location>
</feature>
<feature type="repeat" description="Filamin" evidence="3">
    <location>
        <begin position="956"/>
        <end position="1052"/>
    </location>
</feature>
<accession>A0AAE0C503</accession>
<feature type="repeat" description="Filamin" evidence="3">
    <location>
        <begin position="1406"/>
        <end position="1535"/>
    </location>
</feature>
<dbReference type="InterPro" id="IPR018765">
    <property type="entry name" value="DUF2341"/>
</dbReference>
<dbReference type="SUPFAM" id="SSF81296">
    <property type="entry name" value="E set domains"/>
    <property type="match status" value="2"/>
</dbReference>
<comment type="caution">
    <text evidence="6">The sequence shown here is derived from an EMBL/GenBank/DDBJ whole genome shotgun (WGS) entry which is preliminary data.</text>
</comment>
<name>A0AAE0C503_9CHLO</name>
<dbReference type="SMART" id="SM00557">
    <property type="entry name" value="IG_FLMN"/>
    <property type="match status" value="2"/>
</dbReference>
<dbReference type="SMART" id="SM00612">
    <property type="entry name" value="Kelch"/>
    <property type="match status" value="3"/>
</dbReference>
<dbReference type="InterPro" id="IPR014756">
    <property type="entry name" value="Ig_E-set"/>
</dbReference>
<dbReference type="Gene3D" id="2.120.10.80">
    <property type="entry name" value="Kelch-type beta propeller"/>
    <property type="match status" value="2"/>
</dbReference>
<dbReference type="Pfam" id="PF10102">
    <property type="entry name" value="DUF2341"/>
    <property type="match status" value="1"/>
</dbReference>
<keyword evidence="2" id="KW-0677">Repeat</keyword>